<proteinExistence type="predicted"/>
<dbReference type="SUPFAM" id="SSF51430">
    <property type="entry name" value="NAD(P)-linked oxidoreductase"/>
    <property type="match status" value="1"/>
</dbReference>
<dbReference type="InterPro" id="IPR020471">
    <property type="entry name" value="AKR"/>
</dbReference>
<gene>
    <name evidence="4" type="ORF">HKW66_Vig0121640</name>
</gene>
<dbReference type="InterPro" id="IPR018170">
    <property type="entry name" value="Aldo/ket_reductase_CS"/>
</dbReference>
<dbReference type="Gene3D" id="3.20.20.100">
    <property type="entry name" value="NADP-dependent oxidoreductase domain"/>
    <property type="match status" value="2"/>
</dbReference>
<organism evidence="4 5">
    <name type="scientific">Phaseolus angularis</name>
    <name type="common">Azuki bean</name>
    <name type="synonym">Vigna angularis</name>
    <dbReference type="NCBI Taxonomy" id="3914"/>
    <lineage>
        <taxon>Eukaryota</taxon>
        <taxon>Viridiplantae</taxon>
        <taxon>Streptophyta</taxon>
        <taxon>Embryophyta</taxon>
        <taxon>Tracheophyta</taxon>
        <taxon>Spermatophyta</taxon>
        <taxon>Magnoliopsida</taxon>
        <taxon>eudicotyledons</taxon>
        <taxon>Gunneridae</taxon>
        <taxon>Pentapetalae</taxon>
        <taxon>rosids</taxon>
        <taxon>fabids</taxon>
        <taxon>Fabales</taxon>
        <taxon>Fabaceae</taxon>
        <taxon>Papilionoideae</taxon>
        <taxon>50 kb inversion clade</taxon>
        <taxon>NPAAA clade</taxon>
        <taxon>indigoferoid/millettioid clade</taxon>
        <taxon>Phaseoleae</taxon>
        <taxon>Vigna</taxon>
    </lineage>
</organism>
<evidence type="ECO:0000313" key="4">
    <source>
        <dbReference type="EMBL" id="KAG2385072.1"/>
    </source>
</evidence>
<dbReference type="PRINTS" id="PR00069">
    <property type="entry name" value="ALDKETRDTASE"/>
</dbReference>
<dbReference type="AlphaFoldDB" id="A0A8T0JWP7"/>
<accession>A0A8T0JWP7</accession>
<evidence type="ECO:0000256" key="2">
    <source>
        <dbReference type="PIRSR" id="PIRSR000097-3"/>
    </source>
</evidence>
<evidence type="ECO:0000256" key="1">
    <source>
        <dbReference type="PIRSR" id="PIRSR000097-1"/>
    </source>
</evidence>
<evidence type="ECO:0000313" key="5">
    <source>
        <dbReference type="Proteomes" id="UP000743370"/>
    </source>
</evidence>
<reference evidence="4 5" key="1">
    <citation type="submission" date="2020-05" db="EMBL/GenBank/DDBJ databases">
        <title>Vigna angularis (adzuki bean) Var. LongXiaoDou No. 4 denovo assembly.</title>
        <authorList>
            <person name="Xiang H."/>
        </authorList>
    </citation>
    <scope>NUCLEOTIDE SEQUENCE [LARGE SCALE GENOMIC DNA]</scope>
    <source>
        <tissue evidence="4">Leaf</tissue>
    </source>
</reference>
<dbReference type="PIRSF" id="PIRSF000097">
    <property type="entry name" value="AKR"/>
    <property type="match status" value="1"/>
</dbReference>
<dbReference type="InterPro" id="IPR023210">
    <property type="entry name" value="NADP_OxRdtase_dom"/>
</dbReference>
<sequence>MEAKTIPEVVLNSGHKMPNLGFGTGTVPLPPSHVLIPAFIEAIKVGYRHFDTAAYYGSEESLGQAIAQALDQGLIKSRSELFVTSKLWCTDAHPGLVLPALKNILPLDMKGTWEDMEQCYKLGLAKSIGVSNFGVKKLSQLLQNAIITPAVNQVEMNAAWKQENLRKLCKERGIHVTAWSPLGANGAVWGSLAVMDSPILKDIAYKSGKSMAQVALRWIIEEGATPIVKSFNSERMKQNLQIFDWELSESDSEKIKQIPQHRGFKGERFVSEFGPYKTPEDLWE</sequence>
<dbReference type="PROSITE" id="PS00062">
    <property type="entry name" value="ALDOKETO_REDUCTASE_2"/>
    <property type="match status" value="1"/>
</dbReference>
<dbReference type="GO" id="GO:0016491">
    <property type="term" value="F:oxidoreductase activity"/>
    <property type="evidence" value="ECO:0007669"/>
    <property type="project" value="InterPro"/>
</dbReference>
<feature type="active site" description="Proton donor" evidence="1">
    <location>
        <position position="56"/>
    </location>
</feature>
<name>A0A8T0JWP7_PHAAN</name>
<dbReference type="PROSITE" id="PS00063">
    <property type="entry name" value="ALDOKETO_REDUCTASE_3"/>
    <property type="match status" value="1"/>
</dbReference>
<dbReference type="Pfam" id="PF00248">
    <property type="entry name" value="Aldo_ket_red"/>
    <property type="match status" value="1"/>
</dbReference>
<dbReference type="EMBL" id="JABFOF010000008">
    <property type="protein sequence ID" value="KAG2385072.1"/>
    <property type="molecule type" value="Genomic_DNA"/>
</dbReference>
<dbReference type="PANTHER" id="PTHR11732">
    <property type="entry name" value="ALDO/KETO REDUCTASE"/>
    <property type="match status" value="1"/>
</dbReference>
<dbReference type="PROSITE" id="PS00798">
    <property type="entry name" value="ALDOKETO_REDUCTASE_1"/>
    <property type="match status" value="1"/>
</dbReference>
<dbReference type="InterPro" id="IPR036812">
    <property type="entry name" value="NAD(P)_OxRdtase_dom_sf"/>
</dbReference>
<protein>
    <submittedName>
        <fullName evidence="4">Methylecgonone reductase</fullName>
    </submittedName>
</protein>
<dbReference type="Proteomes" id="UP000743370">
    <property type="component" value="Unassembled WGS sequence"/>
</dbReference>
<evidence type="ECO:0000259" key="3">
    <source>
        <dbReference type="Pfam" id="PF00248"/>
    </source>
</evidence>
<feature type="site" description="Lowers pKa of active site Tyr" evidence="2">
    <location>
        <position position="86"/>
    </location>
</feature>
<comment type="caution">
    <text evidence="4">The sequence shown here is derived from an EMBL/GenBank/DDBJ whole genome shotgun (WGS) entry which is preliminary data.</text>
</comment>
<feature type="domain" description="NADP-dependent oxidoreductase" evidence="3">
    <location>
        <begin position="35"/>
        <end position="258"/>
    </location>
</feature>